<dbReference type="Gene3D" id="3.90.1300.10">
    <property type="entry name" value="Amidase signature (AS) domain"/>
    <property type="match status" value="1"/>
</dbReference>
<dbReference type="InterPro" id="IPR023631">
    <property type="entry name" value="Amidase_dom"/>
</dbReference>
<keyword evidence="3" id="KW-0808">Transferase</keyword>
<sequence>MSRWSRRRWLAGVPSLCAAAALAQLGCSSRARAPDSSASDPARLDLRDASLAVRAGVLSPLQLTHACLARVARIDPALNSFITVTAEQALADARLAEAELSAGHWRGPLHGIPIALKDNIDTGGVRTTAGSEVFVERIPGEDAEVVQRLKAAGAVILGKLNLHEFSGGTTSAISHFGSVHNPWDPARTAGGSSGGSAAAVAASLCFGAVGTDTGGSIRIPAACCGIVGFKPSFGVVSSRGVVPVSTSFDHVGPLCRSVADAILMLRAMTDHPLVAALEPEALPPVSRLRIGVFHAPGSLCDAPIEAEVQAALDAALGVLRSLVAEVREAELPMPEQLGRLIDAEAYAFHAPTLAQMPERYDPRTRDMLLAGRDIPIAEEARLRGDLARHRAAIHEAFAKVDLVVLPTLPGLPLPLAEAREPFALNACTFAFSLGGLPSISLPCGFSRSGLPIGLQIGGPPLADARVLALAQAYEQATDWHRRRPTL</sequence>
<dbReference type="PROSITE" id="PS00571">
    <property type="entry name" value="AMIDASES"/>
    <property type="match status" value="1"/>
</dbReference>
<dbReference type="GO" id="GO:0016740">
    <property type="term" value="F:transferase activity"/>
    <property type="evidence" value="ECO:0007669"/>
    <property type="project" value="UniProtKB-KW"/>
</dbReference>
<keyword evidence="4" id="KW-1185">Reference proteome</keyword>
<dbReference type="InterPro" id="IPR020556">
    <property type="entry name" value="Amidase_CS"/>
</dbReference>
<dbReference type="InterPro" id="IPR000120">
    <property type="entry name" value="Amidase"/>
</dbReference>
<dbReference type="InterPro" id="IPR036928">
    <property type="entry name" value="AS_sf"/>
</dbReference>
<proteinExistence type="predicted"/>
<evidence type="ECO:0000313" key="3">
    <source>
        <dbReference type="EMBL" id="RZT93618.1"/>
    </source>
</evidence>
<evidence type="ECO:0000256" key="1">
    <source>
        <dbReference type="SAM" id="SignalP"/>
    </source>
</evidence>
<dbReference type="AlphaFoldDB" id="A0A4Q7VEQ9"/>
<reference evidence="3 4" key="1">
    <citation type="submission" date="2019-02" db="EMBL/GenBank/DDBJ databases">
        <title>Genomic Encyclopedia of Type Strains, Phase IV (KMG-IV): sequencing the most valuable type-strain genomes for metagenomic binning, comparative biology and taxonomic classification.</title>
        <authorList>
            <person name="Goeker M."/>
        </authorList>
    </citation>
    <scope>NUCLEOTIDE SEQUENCE [LARGE SCALE GENOMIC DNA]</scope>
    <source>
        <strain evidence="3 4">DSM 19570</strain>
    </source>
</reference>
<feature type="chain" id="PRO_5020636511" evidence="1">
    <location>
        <begin position="34"/>
        <end position="486"/>
    </location>
</feature>
<evidence type="ECO:0000259" key="2">
    <source>
        <dbReference type="Pfam" id="PF01425"/>
    </source>
</evidence>
<dbReference type="InterPro" id="IPR006311">
    <property type="entry name" value="TAT_signal"/>
</dbReference>
<dbReference type="SUPFAM" id="SSF75304">
    <property type="entry name" value="Amidase signature (AS) enzymes"/>
    <property type="match status" value="1"/>
</dbReference>
<accession>A0A4Q7VEQ9</accession>
<dbReference type="PANTHER" id="PTHR11895:SF176">
    <property type="entry name" value="AMIDASE AMID-RELATED"/>
    <property type="match status" value="1"/>
</dbReference>
<evidence type="ECO:0000313" key="4">
    <source>
        <dbReference type="Proteomes" id="UP000293671"/>
    </source>
</evidence>
<feature type="domain" description="Amidase" evidence="2">
    <location>
        <begin position="63"/>
        <end position="467"/>
    </location>
</feature>
<feature type="signal peptide" evidence="1">
    <location>
        <begin position="1"/>
        <end position="33"/>
    </location>
</feature>
<dbReference type="PROSITE" id="PS51318">
    <property type="entry name" value="TAT"/>
    <property type="match status" value="1"/>
</dbReference>
<name>A0A4Q7VEQ9_9BURK</name>
<dbReference type="Pfam" id="PF01425">
    <property type="entry name" value="Amidase"/>
    <property type="match status" value="1"/>
</dbReference>
<dbReference type="Proteomes" id="UP000293671">
    <property type="component" value="Unassembled WGS sequence"/>
</dbReference>
<dbReference type="PANTHER" id="PTHR11895">
    <property type="entry name" value="TRANSAMIDASE"/>
    <property type="match status" value="1"/>
</dbReference>
<dbReference type="EMBL" id="SHKP01000008">
    <property type="protein sequence ID" value="RZT93618.1"/>
    <property type="molecule type" value="Genomic_DNA"/>
</dbReference>
<comment type="caution">
    <text evidence="3">The sequence shown here is derived from an EMBL/GenBank/DDBJ whole genome shotgun (WGS) entry which is preliminary data.</text>
</comment>
<protein>
    <submittedName>
        <fullName evidence="3">Aspartyl-tRNA(Asn)/glutamyl-tRNA(Gln) amidotransferase subunit A</fullName>
    </submittedName>
</protein>
<gene>
    <name evidence="3" type="ORF">EV670_3168</name>
</gene>
<organism evidence="3 4">
    <name type="scientific">Rivibacter subsaxonicus</name>
    <dbReference type="NCBI Taxonomy" id="457575"/>
    <lineage>
        <taxon>Bacteria</taxon>
        <taxon>Pseudomonadati</taxon>
        <taxon>Pseudomonadota</taxon>
        <taxon>Betaproteobacteria</taxon>
        <taxon>Burkholderiales</taxon>
        <taxon>Rivibacter</taxon>
    </lineage>
</organism>
<keyword evidence="1" id="KW-0732">Signal</keyword>